<sequence length="380" mass="43579">MSRKSALSLPDTPVANALHQLSLMPGQASGQEVSKARKRFDRLLRDLQRHRAQLHAWRDAIDQWRARYLAEVVPLLNQQCELEIEQIHLLDNIAATVKLSKADRAFVSAEICDLAGPLIEAGHVELKPLYERHSEIGYDEEINQSDTMMKHVIGQLYGLDPEEVDSVDSPEALFERVNARLDQAQADADHAREQAKQRAGQQRRRRSDKKAASRQAEPPPLRELYRKLASSLHPDRASDAGDHATRTALMQRLNAAYKGNDLLGLLELQAQIGLLDAQGVDAIDPVRLQDYNRELDRQCKELKHQLALHAMDFCHEYGLDLPAQPKPERLERLLTHYKRDVSDDVGQLQREVRQMRALDDAQSIKRWLKLQRQRDRFLFY</sequence>
<dbReference type="SUPFAM" id="SSF46565">
    <property type="entry name" value="Chaperone J-domain"/>
    <property type="match status" value="1"/>
</dbReference>
<reference evidence="4 5" key="1">
    <citation type="submission" date="2014-02" db="EMBL/GenBank/DDBJ databases">
        <title>Genome sequence of Xanthomonas axonopodis DSM 3585 (T).</title>
        <authorList>
            <person name="Midha S."/>
            <person name="Patil P.B."/>
        </authorList>
    </citation>
    <scope>NUCLEOTIDE SEQUENCE [LARGE SCALE GENOMIC DNA]</scope>
    <source>
        <strain evidence="4 5">DSM 3585</strain>
    </source>
</reference>
<evidence type="ECO:0000256" key="1">
    <source>
        <dbReference type="ARBA" id="ARBA00023186"/>
    </source>
</evidence>
<keyword evidence="2" id="KW-0175">Coiled coil</keyword>
<dbReference type="InterPro" id="IPR036869">
    <property type="entry name" value="J_dom_sf"/>
</dbReference>
<evidence type="ECO:0000256" key="3">
    <source>
        <dbReference type="SAM" id="MobiDB-lite"/>
    </source>
</evidence>
<dbReference type="AlphaFoldDB" id="A0A0P6VDW7"/>
<organism evidence="4 5">
    <name type="scientific">Xanthomonas axonopodis</name>
    <dbReference type="NCBI Taxonomy" id="53413"/>
    <lineage>
        <taxon>Bacteria</taxon>
        <taxon>Pseudomonadati</taxon>
        <taxon>Pseudomonadota</taxon>
        <taxon>Gammaproteobacteria</taxon>
        <taxon>Lysobacterales</taxon>
        <taxon>Lysobacteraceae</taxon>
        <taxon>Xanthomonas</taxon>
    </lineage>
</organism>
<dbReference type="Proteomes" id="UP000054035">
    <property type="component" value="Unassembled WGS sequence"/>
</dbReference>
<proteinExistence type="predicted"/>
<evidence type="ECO:0000313" key="4">
    <source>
        <dbReference type="EMBL" id="KPL49108.1"/>
    </source>
</evidence>
<dbReference type="PATRIC" id="fig|53413.25.peg.4615"/>
<protein>
    <submittedName>
        <fullName evidence="4">Molecular chaperone DnaJ</fullName>
    </submittedName>
</protein>
<comment type="caution">
    <text evidence="4">The sequence shown here is derived from an EMBL/GenBank/DDBJ whole genome shotgun (WGS) entry which is preliminary data.</text>
</comment>
<gene>
    <name evidence="4" type="ORF">XAXN_09580</name>
</gene>
<feature type="region of interest" description="Disordered" evidence="3">
    <location>
        <begin position="185"/>
        <end position="222"/>
    </location>
</feature>
<feature type="coiled-coil region" evidence="2">
    <location>
        <begin position="33"/>
        <end position="67"/>
    </location>
</feature>
<accession>A0A0P6VDW7</accession>
<name>A0A0P6VDW7_9XANT</name>
<dbReference type="RefSeq" id="WP_054319339.1">
    <property type="nucleotide sequence ID" value="NZ_JFAQ01000091.1"/>
</dbReference>
<dbReference type="OrthoDB" id="114754at2"/>
<dbReference type="EMBL" id="JFAQ01000091">
    <property type="protein sequence ID" value="KPL49108.1"/>
    <property type="molecule type" value="Genomic_DNA"/>
</dbReference>
<keyword evidence="1" id="KW-0143">Chaperone</keyword>
<evidence type="ECO:0000313" key="5">
    <source>
        <dbReference type="Proteomes" id="UP000054035"/>
    </source>
</evidence>
<feature type="compositionally biased region" description="Basic and acidic residues" evidence="3">
    <location>
        <begin position="187"/>
        <end position="196"/>
    </location>
</feature>
<evidence type="ECO:0000256" key="2">
    <source>
        <dbReference type="SAM" id="Coils"/>
    </source>
</evidence>